<evidence type="ECO:0000259" key="3">
    <source>
        <dbReference type="PROSITE" id="PS50600"/>
    </source>
</evidence>
<keyword evidence="2" id="KW-0378">Hydrolase</keyword>
<dbReference type="GO" id="GO:0008234">
    <property type="term" value="F:cysteine-type peptidase activity"/>
    <property type="evidence" value="ECO:0007669"/>
    <property type="project" value="InterPro"/>
</dbReference>
<dbReference type="InterPro" id="IPR003653">
    <property type="entry name" value="Peptidase_C48_C"/>
</dbReference>
<dbReference type="Pfam" id="PF02902">
    <property type="entry name" value="Peptidase_C48"/>
    <property type="match status" value="1"/>
</dbReference>
<dbReference type="AlphaFoldDB" id="A0A6C0DIS1"/>
<feature type="domain" description="Ubiquitin-like protease family profile" evidence="3">
    <location>
        <begin position="75"/>
        <end position="301"/>
    </location>
</feature>
<sequence>MPRIQKKKTIKKRKNNSNDYKYKKSIRRTIKKYIRKHNQEHNHQLSLEDITLEKLNCSPKDKNEKNNYSCYTNKSLITLRDRWNIRHPDVKITTNEPKEIHRLLSNYLSNVCNKESCWLKQKHEFGQLDENFKDSFAPESPYEWKKNPNEWLTSIDILKVMKQYEKAYKCFDFIGPTPIDFEKKQFFGKCVWEELCNFDLKDQIKNRKTKIGIIFNTDPHNKPGEHWISMFINIKKRKIFFFDSVGRTAPIEIKEFVEKLNKQGDKLTPKIKFTYDENHPVEHQYGNTECGVYSIFFIIHMLEDKTTEHYLKTHTLKDEYIQSFRKIYYNDKL</sequence>
<accession>A0A6C0DIS1</accession>
<keyword evidence="1" id="KW-0645">Protease</keyword>
<organism evidence="4">
    <name type="scientific">viral metagenome</name>
    <dbReference type="NCBI Taxonomy" id="1070528"/>
    <lineage>
        <taxon>unclassified sequences</taxon>
        <taxon>metagenomes</taxon>
        <taxon>organismal metagenomes</taxon>
    </lineage>
</organism>
<dbReference type="InterPro" id="IPR038765">
    <property type="entry name" value="Papain-like_cys_pep_sf"/>
</dbReference>
<evidence type="ECO:0000256" key="2">
    <source>
        <dbReference type="ARBA" id="ARBA00022801"/>
    </source>
</evidence>
<name>A0A6C0DIS1_9ZZZZ</name>
<dbReference type="GO" id="GO:0006508">
    <property type="term" value="P:proteolysis"/>
    <property type="evidence" value="ECO:0007669"/>
    <property type="project" value="UniProtKB-KW"/>
</dbReference>
<reference evidence="4" key="1">
    <citation type="journal article" date="2020" name="Nature">
        <title>Giant virus diversity and host interactions through global metagenomics.</title>
        <authorList>
            <person name="Schulz F."/>
            <person name="Roux S."/>
            <person name="Paez-Espino D."/>
            <person name="Jungbluth S."/>
            <person name="Walsh D.A."/>
            <person name="Denef V.J."/>
            <person name="McMahon K.D."/>
            <person name="Konstantinidis K.T."/>
            <person name="Eloe-Fadrosh E.A."/>
            <person name="Kyrpides N.C."/>
            <person name="Woyke T."/>
        </authorList>
    </citation>
    <scope>NUCLEOTIDE SEQUENCE</scope>
    <source>
        <strain evidence="4">GVMAG-M-3300023174-182</strain>
    </source>
</reference>
<evidence type="ECO:0000256" key="1">
    <source>
        <dbReference type="ARBA" id="ARBA00022670"/>
    </source>
</evidence>
<proteinExistence type="predicted"/>
<protein>
    <recommendedName>
        <fullName evidence="3">Ubiquitin-like protease family profile domain-containing protein</fullName>
    </recommendedName>
</protein>
<dbReference type="Gene3D" id="3.40.395.10">
    <property type="entry name" value="Adenoviral Proteinase, Chain A"/>
    <property type="match status" value="1"/>
</dbReference>
<dbReference type="SUPFAM" id="SSF54001">
    <property type="entry name" value="Cysteine proteinases"/>
    <property type="match status" value="1"/>
</dbReference>
<dbReference type="EMBL" id="MN739616">
    <property type="protein sequence ID" value="QHT16140.1"/>
    <property type="molecule type" value="Genomic_DNA"/>
</dbReference>
<dbReference type="PROSITE" id="PS50600">
    <property type="entry name" value="ULP_PROTEASE"/>
    <property type="match status" value="1"/>
</dbReference>
<evidence type="ECO:0000313" key="4">
    <source>
        <dbReference type="EMBL" id="QHT16140.1"/>
    </source>
</evidence>